<sequence>MAGFEWAGSLTNSAPIKMVLPVGETMYVGQMAQWDFGNGLVGTACGVQIADVASSTHENDLAIAGIVRGVYSADRTYDGTYYGDKCTYSATQSVIADTGFPQVEVVLAIPHSTLFKAPIFDAAFGTALTEQVVTAADSGGVSITAANDSVADIADNLGTAYCRSGANRGLYRCITTSTSGTVNVVTVPFPNGIVAGDVFVLASVKLGMGGLEIPATANCIDGNNTMGDYRNVVYHEINLEESGKEYAVFSFTATAVATAS</sequence>
<evidence type="ECO:0000313" key="1">
    <source>
        <dbReference type="EMBL" id="KKL57133.1"/>
    </source>
</evidence>
<protein>
    <submittedName>
        <fullName evidence="1">Uncharacterized protein</fullName>
    </submittedName>
</protein>
<comment type="caution">
    <text evidence="1">The sequence shown here is derived from an EMBL/GenBank/DDBJ whole genome shotgun (WGS) entry which is preliminary data.</text>
</comment>
<name>A0A0F9D5W2_9ZZZZ</name>
<dbReference type="EMBL" id="LAZR01030269">
    <property type="protein sequence ID" value="KKL57133.1"/>
    <property type="molecule type" value="Genomic_DNA"/>
</dbReference>
<gene>
    <name evidence="1" type="ORF">LCGC14_2238480</name>
</gene>
<reference evidence="1" key="1">
    <citation type="journal article" date="2015" name="Nature">
        <title>Complex archaea that bridge the gap between prokaryotes and eukaryotes.</title>
        <authorList>
            <person name="Spang A."/>
            <person name="Saw J.H."/>
            <person name="Jorgensen S.L."/>
            <person name="Zaremba-Niedzwiedzka K."/>
            <person name="Martijn J."/>
            <person name="Lind A.E."/>
            <person name="van Eijk R."/>
            <person name="Schleper C."/>
            <person name="Guy L."/>
            <person name="Ettema T.J."/>
        </authorList>
    </citation>
    <scope>NUCLEOTIDE SEQUENCE</scope>
</reference>
<organism evidence="1">
    <name type="scientific">marine sediment metagenome</name>
    <dbReference type="NCBI Taxonomy" id="412755"/>
    <lineage>
        <taxon>unclassified sequences</taxon>
        <taxon>metagenomes</taxon>
        <taxon>ecological metagenomes</taxon>
    </lineage>
</organism>
<proteinExistence type="predicted"/>
<dbReference type="AlphaFoldDB" id="A0A0F9D5W2"/>
<accession>A0A0F9D5W2</accession>